<protein>
    <recommendedName>
        <fullName evidence="4">OmpR/PhoB-type domain-containing protein</fullName>
    </recommendedName>
</protein>
<comment type="caution">
    <text evidence="5">The sequence shown here is derived from an EMBL/GenBank/DDBJ whole genome shotgun (WGS) entry which is preliminary data.</text>
</comment>
<dbReference type="SMART" id="SM00028">
    <property type="entry name" value="TPR"/>
    <property type="match status" value="3"/>
</dbReference>
<accession>A0A1S1N4S1</accession>
<keyword evidence="2" id="KW-0802">TPR repeat</keyword>
<dbReference type="STRING" id="327939.BIW53_13345"/>
<sequence length="1066" mass="120717">MTFFMAGSTSKQLSPFYLNNTLVVPNKNQIERAGQAITIQPKQMEVLCYFAANAGELVTSDALIENCWPNQYISDSPLHKCIASLRKALDDDKAHPNYIKTLPKKGYLLVAHVAAIDKDSDELITTPETRKPKWLNGNPYPGQDAYQSQHQDVFFGRQRFIHQCVKRLSKVRVQIITAFPRQGSTSLLKAGLYPVLKMRTLTADSTFRGVFYCSLLEHSGKPLQEVEAALTQLGAQEKLIVLLDDLEKVPQCVDTLACIKRISGDRRIHWLVPCAHLLPSERVSQLCATGLIADSDEYTKSESILPAFSYADLYQIISRPFELADSPLGNGVDELILDQVSQGVASIGLLQSYLQQLYQKHSQVPLDEQSYQHFTFSQFLKNYTAEVTQQLSASEQAELSYFFPGLVTISSENHHQSVLQTLLLKEGALEFNMPVLQILIRADLLVPAAQCTGNGVQQVELQLACDALLKDWEKLSKWIADNLDVLFLTQDISIAYNRWQGQHRHQDYLLKNPSQIQEIIKIGLIEKQSALVNEQIKNYLALSARKYRAGVRLKRTVAAMLLTATLALVMFGVKVNQQKEQISEANRAAENLISFMLSDLKAKLEPIGKLELLSMVANKALQYFDHQGSEQLSSSAATQLADAFTLLGQVAYEKRQFEQAYKLFRQGAQTLAVQLHKTPEDAPLLEQQMLNYFWLGQLHYQQEKYNLAEQEFNGYLENAERLLALAPNNQYYQLELSYALNNLGSVAYKTNDILAAEQYFERSLNLKTQVLKYQPQNNALISDIAGTYSWQGNIQDRKGALDKALSFYEKATELRKVIYNKDTENSVNTLRLFDIVQKMSAALLSIGDYQGALDTVKDSNVLIDKLLEVDAENISHHEKSLINTLIELICYRQTKQHNQVLLKLATLDDSWQAIPDSARTLLARSALKKIELERAYSLANHSTLVATEYLKNKQSPVPDATENNQLTLAQFVVFTRYIEMLNQHQIAIREQEQAMAEQWIALYRPLIESHVNNKELFIRWEIVGHYLLLKTLTDSPANPVLLESFKASGYRPDEFTLLFNPTEENL</sequence>
<keyword evidence="1 3" id="KW-0238">DNA-binding</keyword>
<dbReference type="InterPro" id="IPR016032">
    <property type="entry name" value="Sig_transdc_resp-reg_C-effctor"/>
</dbReference>
<evidence type="ECO:0000313" key="5">
    <source>
        <dbReference type="EMBL" id="OHU94996.1"/>
    </source>
</evidence>
<dbReference type="GO" id="GO:0000160">
    <property type="term" value="P:phosphorelay signal transduction system"/>
    <property type="evidence" value="ECO:0007669"/>
    <property type="project" value="InterPro"/>
</dbReference>
<dbReference type="CDD" id="cd00383">
    <property type="entry name" value="trans_reg_C"/>
    <property type="match status" value="1"/>
</dbReference>
<dbReference type="OrthoDB" id="9782895at2"/>
<dbReference type="PANTHER" id="PTHR47691">
    <property type="entry name" value="REGULATOR-RELATED"/>
    <property type="match status" value="1"/>
</dbReference>
<dbReference type="AlphaFoldDB" id="A0A1S1N4S1"/>
<feature type="DNA-binding region" description="OmpR/PhoB-type" evidence="3">
    <location>
        <begin position="13"/>
        <end position="111"/>
    </location>
</feature>
<dbReference type="EMBL" id="MNAN01000032">
    <property type="protein sequence ID" value="OHU94996.1"/>
    <property type="molecule type" value="Genomic_DNA"/>
</dbReference>
<dbReference type="Pfam" id="PF20703">
    <property type="entry name" value="nSTAND1"/>
    <property type="match status" value="2"/>
</dbReference>
<dbReference type="Gene3D" id="1.10.10.10">
    <property type="entry name" value="Winged helix-like DNA-binding domain superfamily/Winged helix DNA-binding domain"/>
    <property type="match status" value="1"/>
</dbReference>
<feature type="domain" description="OmpR/PhoB-type" evidence="4">
    <location>
        <begin position="13"/>
        <end position="111"/>
    </location>
</feature>
<evidence type="ECO:0000256" key="3">
    <source>
        <dbReference type="PROSITE-ProRule" id="PRU01091"/>
    </source>
</evidence>
<dbReference type="SUPFAM" id="SSF46894">
    <property type="entry name" value="C-terminal effector domain of the bipartite response regulators"/>
    <property type="match status" value="1"/>
</dbReference>
<dbReference type="InterPro" id="IPR019734">
    <property type="entry name" value="TPR_rpt"/>
</dbReference>
<dbReference type="InterPro" id="IPR049052">
    <property type="entry name" value="nSTAND1"/>
</dbReference>
<name>A0A1S1N4S1_9GAMM</name>
<dbReference type="PROSITE" id="PS50005">
    <property type="entry name" value="TPR"/>
    <property type="match status" value="1"/>
</dbReference>
<reference evidence="5 6" key="1">
    <citation type="submission" date="2016-10" db="EMBL/GenBank/DDBJ databases">
        <title>Pseudoalteromonas amylolytica sp. nov., isolated from the surface seawater.</title>
        <authorList>
            <person name="Wu Y.-H."/>
            <person name="Cheng H."/>
            <person name="Jin X.-B."/>
            <person name="Wang C.-S."/>
            <person name="Xu X.-W."/>
        </authorList>
    </citation>
    <scope>NUCLEOTIDE SEQUENCE [LARGE SCALE GENOMIC DNA]</scope>
    <source>
        <strain evidence="5 6">JCM 12483</strain>
    </source>
</reference>
<organism evidence="5 6">
    <name type="scientific">Pseudoalteromonas byunsanensis</name>
    <dbReference type="NCBI Taxonomy" id="327939"/>
    <lineage>
        <taxon>Bacteria</taxon>
        <taxon>Pseudomonadati</taxon>
        <taxon>Pseudomonadota</taxon>
        <taxon>Gammaproteobacteria</taxon>
        <taxon>Alteromonadales</taxon>
        <taxon>Pseudoalteromonadaceae</taxon>
        <taxon>Pseudoalteromonas</taxon>
    </lineage>
</organism>
<dbReference type="InterPro" id="IPR011990">
    <property type="entry name" value="TPR-like_helical_dom_sf"/>
</dbReference>
<dbReference type="GO" id="GO:0003677">
    <property type="term" value="F:DNA binding"/>
    <property type="evidence" value="ECO:0007669"/>
    <property type="project" value="UniProtKB-UniRule"/>
</dbReference>
<evidence type="ECO:0000313" key="6">
    <source>
        <dbReference type="Proteomes" id="UP000180253"/>
    </source>
</evidence>
<dbReference type="SMART" id="SM00862">
    <property type="entry name" value="Trans_reg_C"/>
    <property type="match status" value="1"/>
</dbReference>
<gene>
    <name evidence="5" type="ORF">BIW53_13345</name>
</gene>
<dbReference type="PANTHER" id="PTHR47691:SF3">
    <property type="entry name" value="HTH-TYPE TRANSCRIPTIONAL REGULATOR RV0890C-RELATED"/>
    <property type="match status" value="1"/>
</dbReference>
<dbReference type="GO" id="GO:0006355">
    <property type="term" value="P:regulation of DNA-templated transcription"/>
    <property type="evidence" value="ECO:0007669"/>
    <property type="project" value="InterPro"/>
</dbReference>
<evidence type="ECO:0000256" key="2">
    <source>
        <dbReference type="PROSITE-ProRule" id="PRU00339"/>
    </source>
</evidence>
<keyword evidence="6" id="KW-1185">Reference proteome</keyword>
<dbReference type="SUPFAM" id="SSF48452">
    <property type="entry name" value="TPR-like"/>
    <property type="match status" value="1"/>
</dbReference>
<proteinExistence type="predicted"/>
<dbReference type="Pfam" id="PF00486">
    <property type="entry name" value="Trans_reg_C"/>
    <property type="match status" value="1"/>
</dbReference>
<dbReference type="InterPro" id="IPR001867">
    <property type="entry name" value="OmpR/PhoB-type_DNA-bd"/>
</dbReference>
<feature type="repeat" description="TPR" evidence="2">
    <location>
        <begin position="737"/>
        <end position="770"/>
    </location>
</feature>
<dbReference type="PROSITE" id="PS51755">
    <property type="entry name" value="OMPR_PHOB"/>
    <property type="match status" value="1"/>
</dbReference>
<evidence type="ECO:0000259" key="4">
    <source>
        <dbReference type="PROSITE" id="PS51755"/>
    </source>
</evidence>
<dbReference type="Pfam" id="PF13181">
    <property type="entry name" value="TPR_8"/>
    <property type="match status" value="2"/>
</dbReference>
<dbReference type="Proteomes" id="UP000180253">
    <property type="component" value="Unassembled WGS sequence"/>
</dbReference>
<dbReference type="Gene3D" id="1.25.40.10">
    <property type="entry name" value="Tetratricopeptide repeat domain"/>
    <property type="match status" value="1"/>
</dbReference>
<evidence type="ECO:0000256" key="1">
    <source>
        <dbReference type="ARBA" id="ARBA00023125"/>
    </source>
</evidence>
<dbReference type="InterPro" id="IPR036388">
    <property type="entry name" value="WH-like_DNA-bd_sf"/>
</dbReference>